<proteinExistence type="predicted"/>
<protein>
    <submittedName>
        <fullName evidence="2">Uncharacterized protein</fullName>
    </submittedName>
</protein>
<sequence>MEERTPAQDSPGTSDRGETKLLGVDRDELERIVAVELGHGGWAVSGGLAQEKTLQDPLDQTLA</sequence>
<accession>A0A5N6RNP5</accession>
<gene>
    <name evidence="2" type="ORF">FH972_018272</name>
</gene>
<feature type="region of interest" description="Disordered" evidence="1">
    <location>
        <begin position="1"/>
        <end position="24"/>
    </location>
</feature>
<reference evidence="2 3" key="1">
    <citation type="submission" date="2019-06" db="EMBL/GenBank/DDBJ databases">
        <title>A chromosomal-level reference genome of Carpinus fangiana (Coryloideae, Betulaceae).</title>
        <authorList>
            <person name="Yang X."/>
            <person name="Wang Z."/>
            <person name="Zhang L."/>
            <person name="Hao G."/>
            <person name="Liu J."/>
            <person name="Yang Y."/>
        </authorList>
    </citation>
    <scope>NUCLEOTIDE SEQUENCE [LARGE SCALE GENOMIC DNA]</scope>
    <source>
        <strain evidence="2">Cfa_2016G</strain>
        <tissue evidence="2">Leaf</tissue>
    </source>
</reference>
<dbReference type="Proteomes" id="UP000327013">
    <property type="component" value="Chromosome 7"/>
</dbReference>
<dbReference type="AlphaFoldDB" id="A0A5N6RNP5"/>
<dbReference type="EMBL" id="CM017327">
    <property type="protein sequence ID" value="KAE8100365.1"/>
    <property type="molecule type" value="Genomic_DNA"/>
</dbReference>
<keyword evidence="3" id="KW-1185">Reference proteome</keyword>
<evidence type="ECO:0000256" key="1">
    <source>
        <dbReference type="SAM" id="MobiDB-lite"/>
    </source>
</evidence>
<feature type="compositionally biased region" description="Basic and acidic residues" evidence="1">
    <location>
        <begin position="15"/>
        <end position="24"/>
    </location>
</feature>
<evidence type="ECO:0000313" key="3">
    <source>
        <dbReference type="Proteomes" id="UP000327013"/>
    </source>
</evidence>
<name>A0A5N6RNP5_9ROSI</name>
<organism evidence="2 3">
    <name type="scientific">Carpinus fangiana</name>
    <dbReference type="NCBI Taxonomy" id="176857"/>
    <lineage>
        <taxon>Eukaryota</taxon>
        <taxon>Viridiplantae</taxon>
        <taxon>Streptophyta</taxon>
        <taxon>Embryophyta</taxon>
        <taxon>Tracheophyta</taxon>
        <taxon>Spermatophyta</taxon>
        <taxon>Magnoliopsida</taxon>
        <taxon>eudicotyledons</taxon>
        <taxon>Gunneridae</taxon>
        <taxon>Pentapetalae</taxon>
        <taxon>rosids</taxon>
        <taxon>fabids</taxon>
        <taxon>Fagales</taxon>
        <taxon>Betulaceae</taxon>
        <taxon>Carpinus</taxon>
    </lineage>
</organism>
<evidence type="ECO:0000313" key="2">
    <source>
        <dbReference type="EMBL" id="KAE8100365.1"/>
    </source>
</evidence>